<keyword evidence="4 8" id="KW-0472">Membrane</keyword>
<evidence type="ECO:0000313" key="10">
    <source>
        <dbReference type="EMBL" id="UZP74362.1"/>
    </source>
</evidence>
<name>A0ABY6Q6T3_9GAMM</name>
<gene>
    <name evidence="10" type="ORF">E0F26_06235</name>
</gene>
<feature type="compositionally biased region" description="Polar residues" evidence="7">
    <location>
        <begin position="164"/>
        <end position="181"/>
    </location>
</feature>
<sequence length="238" mass="26396">MIRALLAIAAAAIAIYYLWRVRNMPPHKQRSGYIKFLLGLMIALVVVLTLTGRMHWVGAAITGAFVFLRQILPWVIRALPFLNKLRAQNAQSGQSSIQTNHLSATLDHGSGYIDGEIIEGPHKGWLLSELSITQLEDLLAHYQTEDEESAELLEAYIDQRRQQADQNSEQQRSANRAASDQSARAEALAILGLDEGSTEDEVVAAHRSLIQKLHPDRGGNDFLAAKINQAKDILLNKN</sequence>
<comment type="subcellular location">
    <subcellularLocation>
        <location evidence="1">Membrane</location>
        <topology evidence="1">Single-pass membrane protein</topology>
    </subcellularLocation>
</comment>
<evidence type="ECO:0000256" key="2">
    <source>
        <dbReference type="ARBA" id="ARBA00022692"/>
    </source>
</evidence>
<dbReference type="PANTHER" id="PTHR12763:SF28">
    <property type="entry name" value="GEO10507P1-RELATED"/>
    <property type="match status" value="1"/>
</dbReference>
<dbReference type="Gene3D" id="1.10.287.110">
    <property type="entry name" value="DnaJ domain"/>
    <property type="match status" value="1"/>
</dbReference>
<accession>A0ABY6Q6T3</accession>
<evidence type="ECO:0000256" key="6">
    <source>
        <dbReference type="ARBA" id="ARBA00038105"/>
    </source>
</evidence>
<evidence type="ECO:0000256" key="7">
    <source>
        <dbReference type="SAM" id="MobiDB-lite"/>
    </source>
</evidence>
<evidence type="ECO:0000256" key="8">
    <source>
        <dbReference type="SAM" id="Phobius"/>
    </source>
</evidence>
<feature type="transmembrane region" description="Helical" evidence="8">
    <location>
        <begin position="6"/>
        <end position="21"/>
    </location>
</feature>
<evidence type="ECO:0000259" key="9">
    <source>
        <dbReference type="PROSITE" id="PS50076"/>
    </source>
</evidence>
<evidence type="ECO:0000256" key="1">
    <source>
        <dbReference type="ARBA" id="ARBA00004167"/>
    </source>
</evidence>
<dbReference type="CDD" id="cd06257">
    <property type="entry name" value="DnaJ"/>
    <property type="match status" value="1"/>
</dbReference>
<dbReference type="InterPro" id="IPR001623">
    <property type="entry name" value="DnaJ_domain"/>
</dbReference>
<evidence type="ECO:0000256" key="5">
    <source>
        <dbReference type="ARBA" id="ARBA00023186"/>
    </source>
</evidence>
<dbReference type="Proteomes" id="UP001317963">
    <property type="component" value="Chromosome"/>
</dbReference>
<protein>
    <submittedName>
        <fullName evidence="10">Molecular chaperone DnaJ</fullName>
    </submittedName>
</protein>
<feature type="transmembrane region" description="Helical" evidence="8">
    <location>
        <begin position="33"/>
        <end position="50"/>
    </location>
</feature>
<keyword evidence="2 8" id="KW-0812">Transmembrane</keyword>
<dbReference type="RefSeq" id="WP_279243177.1">
    <property type="nucleotide sequence ID" value="NZ_CP036501.1"/>
</dbReference>
<evidence type="ECO:0000256" key="4">
    <source>
        <dbReference type="ARBA" id="ARBA00023136"/>
    </source>
</evidence>
<keyword evidence="11" id="KW-1185">Reference proteome</keyword>
<proteinExistence type="inferred from homology"/>
<keyword evidence="3 8" id="KW-1133">Transmembrane helix</keyword>
<reference evidence="10 11" key="1">
    <citation type="submission" date="2019-02" db="EMBL/GenBank/DDBJ databases">
        <title>Halieaceae_genomes.</title>
        <authorList>
            <person name="Li S.-H."/>
        </authorList>
    </citation>
    <scope>NUCLEOTIDE SEQUENCE [LARGE SCALE GENOMIC DNA]</scope>
    <source>
        <strain evidence="10 11">JH123</strain>
    </source>
</reference>
<dbReference type="PROSITE" id="PS50076">
    <property type="entry name" value="DNAJ_2"/>
    <property type="match status" value="1"/>
</dbReference>
<dbReference type="PANTHER" id="PTHR12763">
    <property type="match status" value="1"/>
</dbReference>
<organism evidence="10 11">
    <name type="scientific">Candidatus Paraluminiphilus aquimaris</name>
    <dbReference type="NCBI Taxonomy" id="2518994"/>
    <lineage>
        <taxon>Bacteria</taxon>
        <taxon>Pseudomonadati</taxon>
        <taxon>Pseudomonadota</taxon>
        <taxon>Gammaproteobacteria</taxon>
        <taxon>Cellvibrionales</taxon>
        <taxon>Halieaceae</taxon>
        <taxon>Candidatus Paraluminiphilus</taxon>
    </lineage>
</organism>
<evidence type="ECO:0000313" key="11">
    <source>
        <dbReference type="Proteomes" id="UP001317963"/>
    </source>
</evidence>
<feature type="transmembrane region" description="Helical" evidence="8">
    <location>
        <begin position="56"/>
        <end position="76"/>
    </location>
</feature>
<dbReference type="InterPro" id="IPR036869">
    <property type="entry name" value="J_dom_sf"/>
</dbReference>
<dbReference type="SMART" id="SM00271">
    <property type="entry name" value="DnaJ"/>
    <property type="match status" value="1"/>
</dbReference>
<feature type="domain" description="J" evidence="9">
    <location>
        <begin position="186"/>
        <end position="238"/>
    </location>
</feature>
<feature type="region of interest" description="Disordered" evidence="7">
    <location>
        <begin position="161"/>
        <end position="181"/>
    </location>
</feature>
<dbReference type="EMBL" id="CP036501">
    <property type="protein sequence ID" value="UZP74362.1"/>
    <property type="molecule type" value="Genomic_DNA"/>
</dbReference>
<keyword evidence="5" id="KW-0143">Chaperone</keyword>
<evidence type="ECO:0000256" key="3">
    <source>
        <dbReference type="ARBA" id="ARBA00022989"/>
    </source>
</evidence>
<comment type="similarity">
    <text evidence="6">Belongs to the TIM14 family.</text>
</comment>
<dbReference type="SUPFAM" id="SSF46565">
    <property type="entry name" value="Chaperone J-domain"/>
    <property type="match status" value="1"/>
</dbReference>